<keyword evidence="3" id="KW-1185">Reference proteome</keyword>
<dbReference type="Proteomes" id="UP001362899">
    <property type="component" value="Unassembled WGS sequence"/>
</dbReference>
<name>A0AAV5RQY0_STABA</name>
<reference evidence="2 3" key="1">
    <citation type="journal article" date="2023" name="Elife">
        <title>Identification of key yeast species and microbe-microbe interactions impacting larval growth of Drosophila in the wild.</title>
        <authorList>
            <person name="Mure A."/>
            <person name="Sugiura Y."/>
            <person name="Maeda R."/>
            <person name="Honda K."/>
            <person name="Sakurai N."/>
            <person name="Takahashi Y."/>
            <person name="Watada M."/>
            <person name="Katoh T."/>
            <person name="Gotoh A."/>
            <person name="Gotoh Y."/>
            <person name="Taniguchi I."/>
            <person name="Nakamura K."/>
            <person name="Hayashi T."/>
            <person name="Katayama T."/>
            <person name="Uemura T."/>
            <person name="Hattori Y."/>
        </authorList>
    </citation>
    <scope>NUCLEOTIDE SEQUENCE [LARGE SCALE GENOMIC DNA]</scope>
    <source>
        <strain evidence="2 3">SB-73</strain>
    </source>
</reference>
<sequence length="169" mass="19700">MDAEKFLIRQGWKKGEGLRPNSIKRALLVAHKRDSKGLGFNPQASDGWWERMFDGHLKSLNFDSTNKTQFKFDEEKRRRETSPLYSSFLSAGYLNNFNPDQAVQKEDPIYESNPERKSKNKSKSKKTKSEKPESKKLKSSGRVEKEKHKKKHKKKNKDSPRKSKSIENT</sequence>
<accession>A0AAV5RQY0</accession>
<dbReference type="AlphaFoldDB" id="A0AAV5RQY0"/>
<feature type="compositionally biased region" description="Basic residues" evidence="1">
    <location>
        <begin position="147"/>
        <end position="156"/>
    </location>
</feature>
<gene>
    <name evidence="2" type="ORF">DASB73_040610</name>
</gene>
<evidence type="ECO:0000313" key="2">
    <source>
        <dbReference type="EMBL" id="GMM53098.1"/>
    </source>
</evidence>
<feature type="compositionally biased region" description="Basic and acidic residues" evidence="1">
    <location>
        <begin position="103"/>
        <end position="117"/>
    </location>
</feature>
<dbReference type="PANTHER" id="PTHR23149:SF26">
    <property type="entry name" value="PROTEIN TMA23"/>
    <property type="match status" value="1"/>
</dbReference>
<proteinExistence type="predicted"/>
<comment type="caution">
    <text evidence="2">The sequence shown here is derived from an EMBL/GenBank/DDBJ whole genome shotgun (WGS) entry which is preliminary data.</text>
</comment>
<dbReference type="InterPro" id="IPR050656">
    <property type="entry name" value="PINX1"/>
</dbReference>
<feature type="region of interest" description="Disordered" evidence="1">
    <location>
        <begin position="99"/>
        <end position="169"/>
    </location>
</feature>
<dbReference type="EMBL" id="BTGC01000008">
    <property type="protein sequence ID" value="GMM53098.1"/>
    <property type="molecule type" value="Genomic_DNA"/>
</dbReference>
<evidence type="ECO:0000313" key="3">
    <source>
        <dbReference type="Proteomes" id="UP001362899"/>
    </source>
</evidence>
<protein>
    <submittedName>
        <fullName evidence="2">Tma23 protein</fullName>
    </submittedName>
</protein>
<dbReference type="PANTHER" id="PTHR23149">
    <property type="entry name" value="G PATCH DOMAIN CONTAINING PROTEIN"/>
    <property type="match status" value="1"/>
</dbReference>
<feature type="compositionally biased region" description="Basic and acidic residues" evidence="1">
    <location>
        <begin position="157"/>
        <end position="169"/>
    </location>
</feature>
<organism evidence="2 3">
    <name type="scientific">Starmerella bacillaris</name>
    <name type="common">Yeast</name>
    <name type="synonym">Candida zemplinina</name>
    <dbReference type="NCBI Taxonomy" id="1247836"/>
    <lineage>
        <taxon>Eukaryota</taxon>
        <taxon>Fungi</taxon>
        <taxon>Dikarya</taxon>
        <taxon>Ascomycota</taxon>
        <taxon>Saccharomycotina</taxon>
        <taxon>Dipodascomycetes</taxon>
        <taxon>Dipodascales</taxon>
        <taxon>Trichomonascaceae</taxon>
        <taxon>Starmerella</taxon>
    </lineage>
</organism>
<feature type="compositionally biased region" description="Basic and acidic residues" evidence="1">
    <location>
        <begin position="127"/>
        <end position="146"/>
    </location>
</feature>
<evidence type="ECO:0000256" key="1">
    <source>
        <dbReference type="SAM" id="MobiDB-lite"/>
    </source>
</evidence>